<comment type="similarity">
    <text evidence="2 7">Belongs to the battenin family.</text>
</comment>
<evidence type="ECO:0000256" key="1">
    <source>
        <dbReference type="ARBA" id="ARBA00004127"/>
    </source>
</evidence>
<keyword evidence="3" id="KW-0813">Transport</keyword>
<feature type="transmembrane region" description="Helical" evidence="7">
    <location>
        <begin position="175"/>
        <end position="199"/>
    </location>
</feature>
<feature type="transmembrane region" description="Helical" evidence="7">
    <location>
        <begin position="7"/>
        <end position="28"/>
    </location>
</feature>
<feature type="transmembrane region" description="Helical" evidence="7">
    <location>
        <begin position="94"/>
        <end position="113"/>
    </location>
</feature>
<feature type="transmembrane region" description="Helical" evidence="7">
    <location>
        <begin position="272"/>
        <end position="297"/>
    </location>
</feature>
<dbReference type="InterPro" id="IPR003492">
    <property type="entry name" value="Battenin_disease_Cln3"/>
</dbReference>
<feature type="transmembrane region" description="Helical" evidence="7">
    <location>
        <begin position="245"/>
        <end position="266"/>
    </location>
</feature>
<dbReference type="Gene3D" id="1.20.1250.20">
    <property type="entry name" value="MFS general substrate transporter like domains"/>
    <property type="match status" value="1"/>
</dbReference>
<sequence length="355" mass="39807">MQRIPYVVRAFLIFFLSVTGVIVLALARQVQWKLIGVGMVAVGAGLGGPTILSLTSFHGELTLAAFSAGTGVGFAIAPLYYTALTTWACVSPKVATLIMAAMMVLIFVCFYFIDNSETKCTSSLSDDLSGVHYSALETNENLCDTSNKDDEENDEGTSLSWREKMMVICQLLPHMLPLFITCFSEYIIVQAVITTLAFPSSPFKPRDHYEYYIVVFVVGKMAGRSYLLVLSYIKKDWGEKAKFPYLWVLCLIEVMDLLFLVLAAWYRFLPSVWIVLLLVFVCGFNVGAFYVNVVIIFRNCLQQKYKEFAMGYIDLPLTGGVLTAAMLGLYIEPLLREHCMILMDNTDFCFTRTQS</sequence>
<organism evidence="8 9">
    <name type="scientific">Pocillopora meandrina</name>
    <dbReference type="NCBI Taxonomy" id="46732"/>
    <lineage>
        <taxon>Eukaryota</taxon>
        <taxon>Metazoa</taxon>
        <taxon>Cnidaria</taxon>
        <taxon>Anthozoa</taxon>
        <taxon>Hexacorallia</taxon>
        <taxon>Scleractinia</taxon>
        <taxon>Astrocoeniina</taxon>
        <taxon>Pocilloporidae</taxon>
        <taxon>Pocillopora</taxon>
    </lineage>
</organism>
<reference evidence="8 9" key="1">
    <citation type="submission" date="2022-05" db="EMBL/GenBank/DDBJ databases">
        <authorList>
            <consortium name="Genoscope - CEA"/>
            <person name="William W."/>
        </authorList>
    </citation>
    <scope>NUCLEOTIDE SEQUENCE [LARGE SCALE GENOMIC DNA]</scope>
</reference>
<dbReference type="SUPFAM" id="SSF103473">
    <property type="entry name" value="MFS general substrate transporter"/>
    <property type="match status" value="1"/>
</dbReference>
<keyword evidence="6 7" id="KW-0472">Membrane</keyword>
<evidence type="ECO:0000256" key="5">
    <source>
        <dbReference type="ARBA" id="ARBA00022989"/>
    </source>
</evidence>
<feature type="transmembrane region" description="Helical" evidence="7">
    <location>
        <begin position="34"/>
        <end position="54"/>
    </location>
</feature>
<gene>
    <name evidence="8" type="ORF">PMEA_00021631</name>
</gene>
<feature type="transmembrane region" description="Helical" evidence="7">
    <location>
        <begin position="211"/>
        <end position="233"/>
    </location>
</feature>
<accession>A0AAU9VUI5</accession>
<comment type="subcellular location">
    <subcellularLocation>
        <location evidence="1">Endomembrane system</location>
        <topology evidence="1">Multi-pass membrane protein</topology>
    </subcellularLocation>
    <subcellularLocation>
        <location evidence="7">Lysosome membrane</location>
        <topology evidence="7">Multi-pass membrane protein</topology>
    </subcellularLocation>
</comment>
<evidence type="ECO:0000256" key="7">
    <source>
        <dbReference type="RuleBase" id="RU361113"/>
    </source>
</evidence>
<keyword evidence="7" id="KW-0458">Lysosome</keyword>
<evidence type="ECO:0000256" key="6">
    <source>
        <dbReference type="ARBA" id="ARBA00023136"/>
    </source>
</evidence>
<dbReference type="PANTHER" id="PTHR10981">
    <property type="entry name" value="BATTENIN"/>
    <property type="match status" value="1"/>
</dbReference>
<proteinExistence type="inferred from homology"/>
<protein>
    <recommendedName>
        <fullName evidence="7">Battenin</fullName>
    </recommendedName>
</protein>
<dbReference type="AlphaFoldDB" id="A0AAU9VUI5"/>
<dbReference type="PRINTS" id="PR01315">
    <property type="entry name" value="BATTENIN"/>
</dbReference>
<evidence type="ECO:0000313" key="8">
    <source>
        <dbReference type="EMBL" id="CAH3038328.1"/>
    </source>
</evidence>
<keyword evidence="9" id="KW-1185">Reference proteome</keyword>
<keyword evidence="5 7" id="KW-1133">Transmembrane helix</keyword>
<keyword evidence="4 7" id="KW-0812">Transmembrane</keyword>
<feature type="transmembrane region" description="Helical" evidence="7">
    <location>
        <begin position="309"/>
        <end position="331"/>
    </location>
</feature>
<evidence type="ECO:0000256" key="4">
    <source>
        <dbReference type="ARBA" id="ARBA00022692"/>
    </source>
</evidence>
<dbReference type="Proteomes" id="UP001159428">
    <property type="component" value="Unassembled WGS sequence"/>
</dbReference>
<dbReference type="GO" id="GO:0051453">
    <property type="term" value="P:regulation of intracellular pH"/>
    <property type="evidence" value="ECO:0007669"/>
    <property type="project" value="TreeGrafter"/>
</dbReference>
<dbReference type="InterPro" id="IPR036259">
    <property type="entry name" value="MFS_trans_sf"/>
</dbReference>
<dbReference type="PANTHER" id="PTHR10981:SF0">
    <property type="entry name" value="BATTENIN"/>
    <property type="match status" value="1"/>
</dbReference>
<dbReference type="GO" id="GO:0012505">
    <property type="term" value="C:endomembrane system"/>
    <property type="evidence" value="ECO:0007669"/>
    <property type="project" value="UniProtKB-SubCell"/>
</dbReference>
<dbReference type="GO" id="GO:0005765">
    <property type="term" value="C:lysosomal membrane"/>
    <property type="evidence" value="ECO:0007669"/>
    <property type="project" value="UniProtKB-SubCell"/>
</dbReference>
<dbReference type="EMBL" id="CALNXJ010000004">
    <property type="protein sequence ID" value="CAH3038328.1"/>
    <property type="molecule type" value="Genomic_DNA"/>
</dbReference>
<evidence type="ECO:0000256" key="2">
    <source>
        <dbReference type="ARBA" id="ARBA00007467"/>
    </source>
</evidence>
<evidence type="ECO:0000313" key="9">
    <source>
        <dbReference type="Proteomes" id="UP001159428"/>
    </source>
</evidence>
<feature type="transmembrane region" description="Helical" evidence="7">
    <location>
        <begin position="61"/>
        <end position="82"/>
    </location>
</feature>
<name>A0AAU9VUI5_9CNID</name>
<comment type="caution">
    <text evidence="8">The sequence shown here is derived from an EMBL/GenBank/DDBJ whole genome shotgun (WGS) entry which is preliminary data.</text>
</comment>
<evidence type="ECO:0000256" key="3">
    <source>
        <dbReference type="ARBA" id="ARBA00022448"/>
    </source>
</evidence>
<dbReference type="Pfam" id="PF02487">
    <property type="entry name" value="CLN3"/>
    <property type="match status" value="1"/>
</dbReference>